<reference evidence="1" key="1">
    <citation type="submission" date="2022-10" db="EMBL/GenBank/DDBJ databases">
        <title>Chryseobacterium sp. nov., a novel bacterial species.</title>
        <authorList>
            <person name="Cao Y."/>
        </authorList>
    </citation>
    <scope>NUCLEOTIDE SEQUENCE</scope>
    <source>
        <strain evidence="1">CCTCC AB2015118</strain>
    </source>
</reference>
<organism evidence="1 2">
    <name type="scientific">Chryseobacterium formosus</name>
    <dbReference type="NCBI Taxonomy" id="1537363"/>
    <lineage>
        <taxon>Bacteria</taxon>
        <taxon>Pseudomonadati</taxon>
        <taxon>Bacteroidota</taxon>
        <taxon>Flavobacteriia</taxon>
        <taxon>Flavobacteriales</taxon>
        <taxon>Weeksellaceae</taxon>
        <taxon>Chryseobacterium group</taxon>
        <taxon>Chryseobacterium</taxon>
    </lineage>
</organism>
<dbReference type="EMBL" id="JAOVZW010000001">
    <property type="protein sequence ID" value="MCX8522319.1"/>
    <property type="molecule type" value="Genomic_DNA"/>
</dbReference>
<gene>
    <name evidence="1" type="ORF">OF897_00085</name>
</gene>
<evidence type="ECO:0000313" key="1">
    <source>
        <dbReference type="EMBL" id="MCX8522319.1"/>
    </source>
</evidence>
<dbReference type="RefSeq" id="WP_267263651.1">
    <property type="nucleotide sequence ID" value="NZ_JAOVZW010000001.1"/>
</dbReference>
<comment type="caution">
    <text evidence="1">The sequence shown here is derived from an EMBL/GenBank/DDBJ whole genome shotgun (WGS) entry which is preliminary data.</text>
</comment>
<dbReference type="InterPro" id="IPR023296">
    <property type="entry name" value="Glyco_hydro_beta-prop_sf"/>
</dbReference>
<keyword evidence="2" id="KW-1185">Reference proteome</keyword>
<dbReference type="Proteomes" id="UP001073122">
    <property type="component" value="Unassembled WGS sequence"/>
</dbReference>
<accession>A0ABT3XJJ8</accession>
<sequence length="300" mass="34383">MNWEKIGAFDAQKYTNNWFQHSALQPTPIVLENEIRVFCGFRDASGISRVGFVDLDINDPSNILRVSDNPVLDVGTPGCFDDNGVVPSAVLSLKGKIYLYYAGYQIPKNVRFLVFGGLAVSDDFGKTFTRCFNVPVLDRTQDEQLFRVAHSVLEINNEFHAFYGGGSDFDSGKDKTLPKYDIRHLKSQNHDEFPKSGNTLLKCEKNEHRLGRPYVFKNKNLYEMYFGYGTEENPYWLTSAVSNDLENWQRNQERIIPKGSDMNDDKMQAYPAVFEVNETKYLLYNGNDYGKYGFIICKEI</sequence>
<dbReference type="SUPFAM" id="SSF75005">
    <property type="entry name" value="Arabinanase/levansucrase/invertase"/>
    <property type="match status" value="1"/>
</dbReference>
<evidence type="ECO:0000313" key="2">
    <source>
        <dbReference type="Proteomes" id="UP001073122"/>
    </source>
</evidence>
<proteinExistence type="predicted"/>
<dbReference type="Gene3D" id="2.115.10.20">
    <property type="entry name" value="Glycosyl hydrolase domain, family 43"/>
    <property type="match status" value="2"/>
</dbReference>
<protein>
    <submittedName>
        <fullName evidence="1">Uncharacterized protein</fullName>
    </submittedName>
</protein>
<name>A0ABT3XJJ8_9FLAO</name>